<name>A0A545AVG1_9ACTN</name>
<proteinExistence type="predicted"/>
<keyword evidence="4" id="KW-1185">Reference proteome</keyword>
<keyword evidence="2" id="KW-1133">Transmembrane helix</keyword>
<feature type="compositionally biased region" description="Basic and acidic residues" evidence="1">
    <location>
        <begin position="230"/>
        <end position="270"/>
    </location>
</feature>
<reference evidence="3 4" key="1">
    <citation type="submission" date="2019-07" db="EMBL/GenBank/DDBJ databases">
        <title>Cryptosporangium phraense sp. nov., isolated from plant litter.</title>
        <authorList>
            <person name="Suriyachadkun C."/>
        </authorList>
    </citation>
    <scope>NUCLEOTIDE SEQUENCE [LARGE SCALE GENOMIC DNA]</scope>
    <source>
        <strain evidence="3 4">A-T 5661</strain>
    </source>
</reference>
<protein>
    <recommendedName>
        <fullName evidence="5">DUF308 domain-containing protein</fullName>
    </recommendedName>
</protein>
<evidence type="ECO:0000256" key="2">
    <source>
        <dbReference type="SAM" id="Phobius"/>
    </source>
</evidence>
<dbReference type="RefSeq" id="WP_142705067.1">
    <property type="nucleotide sequence ID" value="NZ_VIRS01000008.1"/>
</dbReference>
<feature type="compositionally biased region" description="Low complexity" evidence="1">
    <location>
        <begin position="134"/>
        <end position="148"/>
    </location>
</feature>
<evidence type="ECO:0000313" key="3">
    <source>
        <dbReference type="EMBL" id="TQS44585.1"/>
    </source>
</evidence>
<dbReference type="EMBL" id="VIRS01000008">
    <property type="protein sequence ID" value="TQS44585.1"/>
    <property type="molecule type" value="Genomic_DNA"/>
</dbReference>
<evidence type="ECO:0000256" key="1">
    <source>
        <dbReference type="SAM" id="MobiDB-lite"/>
    </source>
</evidence>
<feature type="transmembrane region" description="Helical" evidence="2">
    <location>
        <begin position="329"/>
        <end position="348"/>
    </location>
</feature>
<dbReference type="AlphaFoldDB" id="A0A545AVG1"/>
<gene>
    <name evidence="3" type="ORF">FL583_14125</name>
</gene>
<dbReference type="OrthoDB" id="5194081at2"/>
<feature type="transmembrane region" description="Helical" evidence="2">
    <location>
        <begin position="298"/>
        <end position="317"/>
    </location>
</feature>
<feature type="compositionally biased region" description="Low complexity" evidence="1">
    <location>
        <begin position="158"/>
        <end position="173"/>
    </location>
</feature>
<feature type="compositionally biased region" description="Low complexity" evidence="1">
    <location>
        <begin position="194"/>
        <end position="208"/>
    </location>
</feature>
<evidence type="ECO:0008006" key="5">
    <source>
        <dbReference type="Google" id="ProtNLM"/>
    </source>
</evidence>
<dbReference type="InParanoid" id="A0A545AVG1"/>
<feature type="region of interest" description="Disordered" evidence="1">
    <location>
        <begin position="90"/>
        <end position="117"/>
    </location>
</feature>
<feature type="compositionally biased region" description="Low complexity" evidence="1">
    <location>
        <begin position="97"/>
        <end position="108"/>
    </location>
</feature>
<sequence length="363" mass="38458">MSGTAGRPHRGRRDNGLDATEFVALADVDPRIGEHLLDVLGIVGIAAFLAPSADLNPVVRSTSLPARPTDRLWVDRERLDEARGLLEAVQEDAVQNESAAGSSSTEESIQAAPQRPIEVDVDAEWEKIIAGYDATAAPERPRRTAVPESDAPGPRPDPTASAAPPADPTADPLPVRRPGAADQPLRPETDADAEAGASPAAEADTEAPPAERNRRASDRRETDGTGPDRSATDHVPDDRGDPKGPERREPFRPELLRADLARPTGRDRLTGTDAPPTDFDTDPDEGYEPPPPPPLPRLSLPVIGALLAIACGLVLLFRSGTLGLSEHVRLLLSLVGILGGAGALVWRLRDGWSDDDPDDGAVV</sequence>
<organism evidence="3 4">
    <name type="scientific">Cryptosporangium phraense</name>
    <dbReference type="NCBI Taxonomy" id="2593070"/>
    <lineage>
        <taxon>Bacteria</taxon>
        <taxon>Bacillati</taxon>
        <taxon>Actinomycetota</taxon>
        <taxon>Actinomycetes</taxon>
        <taxon>Cryptosporangiales</taxon>
        <taxon>Cryptosporangiaceae</taxon>
        <taxon>Cryptosporangium</taxon>
    </lineage>
</organism>
<comment type="caution">
    <text evidence="3">The sequence shown here is derived from an EMBL/GenBank/DDBJ whole genome shotgun (WGS) entry which is preliminary data.</text>
</comment>
<dbReference type="Proteomes" id="UP000317982">
    <property type="component" value="Unassembled WGS sequence"/>
</dbReference>
<keyword evidence="2" id="KW-0812">Transmembrane</keyword>
<feature type="region of interest" description="Disordered" evidence="1">
    <location>
        <begin position="132"/>
        <end position="295"/>
    </location>
</feature>
<evidence type="ECO:0000313" key="4">
    <source>
        <dbReference type="Proteomes" id="UP000317982"/>
    </source>
</evidence>
<accession>A0A545AVG1</accession>
<feature type="compositionally biased region" description="Basic and acidic residues" evidence="1">
    <location>
        <begin position="209"/>
        <end position="223"/>
    </location>
</feature>
<keyword evidence="2" id="KW-0472">Membrane</keyword>